<evidence type="ECO:0000313" key="2">
    <source>
        <dbReference type="EMBL" id="MFD1041805.1"/>
    </source>
</evidence>
<dbReference type="EMBL" id="JBHTKN010000002">
    <property type="protein sequence ID" value="MFD1041805.1"/>
    <property type="molecule type" value="Genomic_DNA"/>
</dbReference>
<organism evidence="2 3">
    <name type="scientific">Pseudoxanthomonas kaohsiungensis</name>
    <dbReference type="NCBI Taxonomy" id="283923"/>
    <lineage>
        <taxon>Bacteria</taxon>
        <taxon>Pseudomonadati</taxon>
        <taxon>Pseudomonadota</taxon>
        <taxon>Gammaproteobacteria</taxon>
        <taxon>Lysobacterales</taxon>
        <taxon>Lysobacteraceae</taxon>
        <taxon>Pseudoxanthomonas</taxon>
    </lineage>
</organism>
<feature type="transmembrane region" description="Helical" evidence="1">
    <location>
        <begin position="63"/>
        <end position="84"/>
    </location>
</feature>
<feature type="transmembrane region" description="Helical" evidence="1">
    <location>
        <begin position="117"/>
        <end position="139"/>
    </location>
</feature>
<proteinExistence type="predicted"/>
<reference evidence="3" key="1">
    <citation type="journal article" date="2019" name="Int. J. Syst. Evol. Microbiol.">
        <title>The Global Catalogue of Microorganisms (GCM) 10K type strain sequencing project: providing services to taxonomists for standard genome sequencing and annotation.</title>
        <authorList>
            <consortium name="The Broad Institute Genomics Platform"/>
            <consortium name="The Broad Institute Genome Sequencing Center for Infectious Disease"/>
            <person name="Wu L."/>
            <person name="Ma J."/>
        </authorList>
    </citation>
    <scope>NUCLEOTIDE SEQUENCE [LARGE SCALE GENOMIC DNA]</scope>
    <source>
        <strain evidence="3">CCUG 55854</strain>
    </source>
</reference>
<keyword evidence="1" id="KW-1133">Transmembrane helix</keyword>
<evidence type="ECO:0000313" key="3">
    <source>
        <dbReference type="Proteomes" id="UP001597033"/>
    </source>
</evidence>
<feature type="transmembrane region" description="Helical" evidence="1">
    <location>
        <begin position="36"/>
        <end position="57"/>
    </location>
</feature>
<gene>
    <name evidence="2" type="ORF">ACFQ2N_05510</name>
</gene>
<evidence type="ECO:0008006" key="4">
    <source>
        <dbReference type="Google" id="ProtNLM"/>
    </source>
</evidence>
<keyword evidence="1" id="KW-0472">Membrane</keyword>
<dbReference type="Proteomes" id="UP001597033">
    <property type="component" value="Unassembled WGS sequence"/>
</dbReference>
<keyword evidence="3" id="KW-1185">Reference proteome</keyword>
<dbReference type="RefSeq" id="WP_162376552.1">
    <property type="nucleotide sequence ID" value="NZ_JBHTKN010000002.1"/>
</dbReference>
<protein>
    <recommendedName>
        <fullName evidence="4">RDD domain-containing protein</fullName>
    </recommendedName>
</protein>
<name>A0ABW3LTN1_9GAMM</name>
<feature type="transmembrane region" description="Helical" evidence="1">
    <location>
        <begin position="145"/>
        <end position="166"/>
    </location>
</feature>
<comment type="caution">
    <text evidence="2">The sequence shown here is derived from an EMBL/GenBank/DDBJ whole genome shotgun (WGS) entry which is preliminary data.</text>
</comment>
<evidence type="ECO:0000256" key="1">
    <source>
        <dbReference type="SAM" id="Phobius"/>
    </source>
</evidence>
<sequence length="187" mass="20902">MDFDDMLKDAWQAQAVPAAQALLHRRVQRQRWRHRLLRALEVALTVVAVLVFGQALATGRLSPSHWLLLPFYLVFLPGAWLFILRGPRRAASGLAESAHDYARLRMAQLRTGLRDLWLARVAAWSLLGYSVAANVGAWLHGDADWQSAALVLFGLSLAWALGIAGYGSHRRRALLREYRALRSLGGD</sequence>
<accession>A0ABW3LTN1</accession>
<keyword evidence="1" id="KW-0812">Transmembrane</keyword>